<feature type="non-terminal residue" evidence="1">
    <location>
        <position position="145"/>
    </location>
</feature>
<dbReference type="AlphaFoldDB" id="A0A381ZT97"/>
<gene>
    <name evidence="1" type="ORF">METZ01_LOCUS145188</name>
</gene>
<evidence type="ECO:0000313" key="1">
    <source>
        <dbReference type="EMBL" id="SVA92334.1"/>
    </source>
</evidence>
<protein>
    <submittedName>
        <fullName evidence="1">Uncharacterized protein</fullName>
    </submittedName>
</protein>
<sequence>VAPRELKDQVERANRVLGCEASVADHLAEDVTFCEINYGQGISSWLEIATLDSMALDEVLRSSLRLGLPTSTKSVDVHFDSPVLFVLLARTLHNQENYGIAWSCDSEVTSGRSPVVSVYLRSYTSLSPSRNQKTVDALSTGLKIS</sequence>
<accession>A0A381ZT97</accession>
<reference evidence="1" key="1">
    <citation type="submission" date="2018-05" db="EMBL/GenBank/DDBJ databases">
        <authorList>
            <person name="Lanie J.A."/>
            <person name="Ng W.-L."/>
            <person name="Kazmierczak K.M."/>
            <person name="Andrzejewski T.M."/>
            <person name="Davidsen T.M."/>
            <person name="Wayne K.J."/>
            <person name="Tettelin H."/>
            <person name="Glass J.I."/>
            <person name="Rusch D."/>
            <person name="Podicherti R."/>
            <person name="Tsui H.-C.T."/>
            <person name="Winkler M.E."/>
        </authorList>
    </citation>
    <scope>NUCLEOTIDE SEQUENCE</scope>
</reference>
<proteinExistence type="predicted"/>
<dbReference type="EMBL" id="UINC01022527">
    <property type="protein sequence ID" value="SVA92334.1"/>
    <property type="molecule type" value="Genomic_DNA"/>
</dbReference>
<name>A0A381ZT97_9ZZZZ</name>
<organism evidence="1">
    <name type="scientific">marine metagenome</name>
    <dbReference type="NCBI Taxonomy" id="408172"/>
    <lineage>
        <taxon>unclassified sequences</taxon>
        <taxon>metagenomes</taxon>
        <taxon>ecological metagenomes</taxon>
    </lineage>
</organism>
<feature type="non-terminal residue" evidence="1">
    <location>
        <position position="1"/>
    </location>
</feature>